<feature type="compositionally biased region" description="Basic residues" evidence="1">
    <location>
        <begin position="1"/>
        <end position="12"/>
    </location>
</feature>
<comment type="caution">
    <text evidence="3">The sequence shown here is derived from an EMBL/GenBank/DDBJ whole genome shotgun (WGS) entry which is preliminary data.</text>
</comment>
<evidence type="ECO:0000313" key="3">
    <source>
        <dbReference type="EMBL" id="MDU0341188.1"/>
    </source>
</evidence>
<dbReference type="SUPFAM" id="SSF53955">
    <property type="entry name" value="Lysozyme-like"/>
    <property type="match status" value="1"/>
</dbReference>
<keyword evidence="3" id="KW-0378">Hydrolase</keyword>
<name>A0ABU3S8S3_9HYPH</name>
<feature type="domain" description="Glycoside hydrolase family 19 catalytic" evidence="2">
    <location>
        <begin position="59"/>
        <end position="173"/>
    </location>
</feature>
<dbReference type="RefSeq" id="WP_316019022.1">
    <property type="nucleotide sequence ID" value="NZ_JAWDID010000021.1"/>
</dbReference>
<sequence>MSMKGSRSRKKPAAPVPAEEVPAKEVPAQDVLVAEPDLAVTVARLARLAPVGKAEIMANIALHFDRLAAQADVTTRLRVCHFLAQAAHETDRFRTLEEQGGPAQFARYEGRADLGNTEPGDGARYHGRGVFQLTGRANYRRYGRMLNVDLEGRPELALDPRISIQIAFAYWRDRNLNAAADRDDAARVTQLINGGANGLADRRQLLATAKGIWV</sequence>
<protein>
    <submittedName>
        <fullName evidence="3">Glycoside hydrolase family 19 protein</fullName>
    </submittedName>
</protein>
<reference evidence="3 4" key="1">
    <citation type="submission" date="2023-09" db="EMBL/GenBank/DDBJ databases">
        <title>Whole genome shotgun sequencing (WGS) of Bosea sp. ZW T0_25, isolated from stored onions (Allium cepa).</title>
        <authorList>
            <person name="Stoll D.A."/>
            <person name="Huch M."/>
        </authorList>
    </citation>
    <scope>NUCLEOTIDE SEQUENCE [LARGE SCALE GENOMIC DNA]</scope>
    <source>
        <strain evidence="3 4">ZW T0_25</strain>
    </source>
</reference>
<feature type="region of interest" description="Disordered" evidence="1">
    <location>
        <begin position="1"/>
        <end position="24"/>
    </location>
</feature>
<gene>
    <name evidence="3" type="ORF">RKE40_14920</name>
</gene>
<dbReference type="InterPro" id="IPR052354">
    <property type="entry name" value="Cell_Wall_Dynamics_Protein"/>
</dbReference>
<dbReference type="EMBL" id="JAWDID010000021">
    <property type="protein sequence ID" value="MDU0341188.1"/>
    <property type="molecule type" value="Genomic_DNA"/>
</dbReference>
<dbReference type="PANTHER" id="PTHR34408:SF1">
    <property type="entry name" value="GLYCOSYL HYDROLASE FAMILY 19 DOMAIN-CONTAINING PROTEIN HI_1415"/>
    <property type="match status" value="1"/>
</dbReference>
<accession>A0ABU3S8S3</accession>
<dbReference type="GO" id="GO:0016787">
    <property type="term" value="F:hydrolase activity"/>
    <property type="evidence" value="ECO:0007669"/>
    <property type="project" value="UniProtKB-KW"/>
</dbReference>
<proteinExistence type="predicted"/>
<dbReference type="InterPro" id="IPR000726">
    <property type="entry name" value="Glyco_hydro_19_cat"/>
</dbReference>
<keyword evidence="4" id="KW-1185">Reference proteome</keyword>
<dbReference type="PANTHER" id="PTHR34408">
    <property type="entry name" value="FAMILY PROTEIN, PUTATIVE-RELATED"/>
    <property type="match status" value="1"/>
</dbReference>
<evidence type="ECO:0000259" key="2">
    <source>
        <dbReference type="Pfam" id="PF00182"/>
    </source>
</evidence>
<evidence type="ECO:0000256" key="1">
    <source>
        <dbReference type="SAM" id="MobiDB-lite"/>
    </source>
</evidence>
<dbReference type="Pfam" id="PF00182">
    <property type="entry name" value="Glyco_hydro_19"/>
    <property type="match status" value="1"/>
</dbReference>
<dbReference type="Proteomes" id="UP001254257">
    <property type="component" value="Unassembled WGS sequence"/>
</dbReference>
<dbReference type="InterPro" id="IPR023346">
    <property type="entry name" value="Lysozyme-like_dom_sf"/>
</dbReference>
<evidence type="ECO:0000313" key="4">
    <source>
        <dbReference type="Proteomes" id="UP001254257"/>
    </source>
</evidence>
<dbReference type="Gene3D" id="1.10.530.10">
    <property type="match status" value="1"/>
</dbReference>
<organism evidence="3 4">
    <name type="scientific">Bosea rubneri</name>
    <dbReference type="NCBI Taxonomy" id="3075434"/>
    <lineage>
        <taxon>Bacteria</taxon>
        <taxon>Pseudomonadati</taxon>
        <taxon>Pseudomonadota</taxon>
        <taxon>Alphaproteobacteria</taxon>
        <taxon>Hyphomicrobiales</taxon>
        <taxon>Boseaceae</taxon>
        <taxon>Bosea</taxon>
    </lineage>
</organism>